<dbReference type="Pfam" id="PF07963">
    <property type="entry name" value="N_methyl"/>
    <property type="match status" value="1"/>
</dbReference>
<dbReference type="NCBIfam" id="TIGR02532">
    <property type="entry name" value="IV_pilin_GFxxxE"/>
    <property type="match status" value="1"/>
</dbReference>
<proteinExistence type="predicted"/>
<evidence type="ECO:0000313" key="3">
    <source>
        <dbReference type="Proteomes" id="UP000214646"/>
    </source>
</evidence>
<dbReference type="AlphaFoldDB" id="A0A225DQN4"/>
<dbReference type="InterPro" id="IPR045584">
    <property type="entry name" value="Pilin-like"/>
</dbReference>
<dbReference type="SUPFAM" id="SSF54523">
    <property type="entry name" value="Pili subunits"/>
    <property type="match status" value="1"/>
</dbReference>
<dbReference type="PROSITE" id="PS00409">
    <property type="entry name" value="PROKAR_NTER_METHYL"/>
    <property type="match status" value="1"/>
</dbReference>
<keyword evidence="1" id="KW-1133">Transmembrane helix</keyword>
<dbReference type="Proteomes" id="UP000214646">
    <property type="component" value="Unassembled WGS sequence"/>
</dbReference>
<keyword evidence="3" id="KW-1185">Reference proteome</keyword>
<accession>A0A225DQN4</accession>
<sequence length="355" mass="37075">MSPSSIHRTTGRAGFTLIELLVAVAIMIALAGLTVAAMNSGAFESQKIIGAADRVSTALLISKQRALRDGAPRGVRFLFNAANPTLVTEYQYIEYPDQWTPNPTANPAGPHLVFVYQTSGTTISSRDVYFVGSTADLANLQAQNFTGQGSEYLNLPDFGSYFQIIGMSSQNINFGGSSVTAIRILLSSYPDLGSAGSPTAAPPTATYVTDNFAFQLAAQPILGEPVQLMPSGAAINVQPNTTGVPQTSLHINALSPPPTAASFDICFIPAGQVLGCSTSLICLWVHDPSLTGGASPRTFGGSDNTSFNNAGQQSLIAIYTRTGAIATQPVTAPGNTAPANYDPWSFAKDGINAGF</sequence>
<keyword evidence="1" id="KW-0472">Membrane</keyword>
<dbReference type="InterPro" id="IPR012902">
    <property type="entry name" value="N_methyl_site"/>
</dbReference>
<dbReference type="RefSeq" id="WP_088254426.1">
    <property type="nucleotide sequence ID" value="NZ_NIDE01000004.1"/>
</dbReference>
<keyword evidence="1" id="KW-0812">Transmembrane</keyword>
<organism evidence="2 3">
    <name type="scientific">Fimbriiglobus ruber</name>
    <dbReference type="NCBI Taxonomy" id="1908690"/>
    <lineage>
        <taxon>Bacteria</taxon>
        <taxon>Pseudomonadati</taxon>
        <taxon>Planctomycetota</taxon>
        <taxon>Planctomycetia</taxon>
        <taxon>Gemmatales</taxon>
        <taxon>Gemmataceae</taxon>
        <taxon>Fimbriiglobus</taxon>
    </lineage>
</organism>
<dbReference type="EMBL" id="NIDE01000004">
    <property type="protein sequence ID" value="OWK43611.1"/>
    <property type="molecule type" value="Genomic_DNA"/>
</dbReference>
<reference evidence="3" key="1">
    <citation type="submission" date="2017-06" db="EMBL/GenBank/DDBJ databases">
        <title>Genome analysis of Fimbriiglobus ruber SP5, the first member of the order Planctomycetales with confirmed chitinolytic capability.</title>
        <authorList>
            <person name="Ravin N.V."/>
            <person name="Rakitin A.L."/>
            <person name="Ivanova A.A."/>
            <person name="Beletsky A.V."/>
            <person name="Kulichevskaya I.S."/>
            <person name="Mardanov A.V."/>
            <person name="Dedysh S.N."/>
        </authorList>
    </citation>
    <scope>NUCLEOTIDE SEQUENCE [LARGE SCALE GENOMIC DNA]</scope>
    <source>
        <strain evidence="3">SP5</strain>
    </source>
</reference>
<evidence type="ECO:0000256" key="1">
    <source>
        <dbReference type="SAM" id="Phobius"/>
    </source>
</evidence>
<name>A0A225DQN4_9BACT</name>
<feature type="transmembrane region" description="Helical" evidence="1">
    <location>
        <begin position="12"/>
        <end position="38"/>
    </location>
</feature>
<evidence type="ECO:0000313" key="2">
    <source>
        <dbReference type="EMBL" id="OWK43611.1"/>
    </source>
</evidence>
<dbReference type="OrthoDB" id="209692at2"/>
<gene>
    <name evidence="2" type="ORF">FRUB_03210</name>
</gene>
<comment type="caution">
    <text evidence="2">The sequence shown here is derived from an EMBL/GenBank/DDBJ whole genome shotgun (WGS) entry which is preliminary data.</text>
</comment>
<evidence type="ECO:0008006" key="4">
    <source>
        <dbReference type="Google" id="ProtNLM"/>
    </source>
</evidence>
<protein>
    <recommendedName>
        <fullName evidence="4">Prepilin-type N-terminal cleavage/methylation domain-containing protein</fullName>
    </recommendedName>
</protein>